<evidence type="ECO:0000256" key="4">
    <source>
        <dbReference type="ARBA" id="ARBA00023172"/>
    </source>
</evidence>
<keyword evidence="4" id="KW-0233">DNA recombination</keyword>
<dbReference type="NCBIfam" id="NF033592">
    <property type="entry name" value="transpos_IS4_1"/>
    <property type="match status" value="1"/>
</dbReference>
<organism evidence="7 8">
    <name type="scientific">Ktedonospora formicarum</name>
    <dbReference type="NCBI Taxonomy" id="2778364"/>
    <lineage>
        <taxon>Bacteria</taxon>
        <taxon>Bacillati</taxon>
        <taxon>Chloroflexota</taxon>
        <taxon>Ktedonobacteria</taxon>
        <taxon>Ktedonobacterales</taxon>
        <taxon>Ktedonobacteraceae</taxon>
        <taxon>Ktedonospora</taxon>
    </lineage>
</organism>
<dbReference type="InterPro" id="IPR012337">
    <property type="entry name" value="RNaseH-like_sf"/>
</dbReference>
<comment type="similarity">
    <text evidence="1">Belongs to the transposase 11 family.</text>
</comment>
<dbReference type="InterPro" id="IPR047952">
    <property type="entry name" value="Transpos_IS4"/>
</dbReference>
<evidence type="ECO:0000313" key="6">
    <source>
        <dbReference type="EMBL" id="GHO47253.1"/>
    </source>
</evidence>
<dbReference type="Proteomes" id="UP000612362">
    <property type="component" value="Unassembled WGS sequence"/>
</dbReference>
<evidence type="ECO:0000259" key="5">
    <source>
        <dbReference type="Pfam" id="PF01609"/>
    </source>
</evidence>
<name>A0A8J3I586_9CHLR</name>
<dbReference type="PANTHER" id="PTHR33258:SF1">
    <property type="entry name" value="TRANSPOSASE INSL FOR INSERTION SEQUENCE ELEMENT IS186A-RELATED"/>
    <property type="match status" value="1"/>
</dbReference>
<protein>
    <recommendedName>
        <fullName evidence="5">Transposase IS4-like domain-containing protein</fullName>
    </recommendedName>
</protein>
<accession>A0A8J3I586</accession>
<dbReference type="GO" id="GO:0006313">
    <property type="term" value="P:DNA transposition"/>
    <property type="evidence" value="ECO:0007669"/>
    <property type="project" value="InterPro"/>
</dbReference>
<reference evidence="7" key="1">
    <citation type="submission" date="2020-10" db="EMBL/GenBank/DDBJ databases">
        <title>Taxonomic study of unclassified bacteria belonging to the class Ktedonobacteria.</title>
        <authorList>
            <person name="Yabe S."/>
            <person name="Wang C.M."/>
            <person name="Zheng Y."/>
            <person name="Sakai Y."/>
            <person name="Cavaletti L."/>
            <person name="Monciardini P."/>
            <person name="Donadio S."/>
        </authorList>
    </citation>
    <scope>NUCLEOTIDE SEQUENCE</scope>
    <source>
        <strain evidence="7">SOSP1-1</strain>
    </source>
</reference>
<sequence>MKSRAPLCQALEELIYKDAPRLAQEQGLIVRHRCFSASTLLLLLVFGWLKHPLAGPSQLARFAHSVGVRVSKQAIFERLTKNTAHWLLSVLQQAVHTLLLTSSLSVGLLARFPAVLLEDTTCIELPSALAWLWKGSGGNASPSAVKLGVRWDLRSGRLDGPALHQGRDHDSRTSTHTLPCGQGSVWVADAAYYSLKQLRQMDQQGVVFVIRPRGNLAVSTPEGQRLDLASHLSALTDTVIDLSVRLGSIRSLWLNARIIALPVSDEVAQKRREHLLDKANKQGHVPSSHALALARWTLIVTNAPVERLSAEEALLLFRARWQVELLFKLWKSHGHVDEWSSQLPDHILCEFYAKLIAMLVEHWVLLESCWDDPHRNWMLCADLFRDQLSLLVLGIRGYIPLSQALACIREALLGSASIPARSTRPSTSHQLLDGVYWGLT</sequence>
<dbReference type="GO" id="GO:0003677">
    <property type="term" value="F:DNA binding"/>
    <property type="evidence" value="ECO:0007669"/>
    <property type="project" value="UniProtKB-KW"/>
</dbReference>
<dbReference type="PANTHER" id="PTHR33258">
    <property type="entry name" value="TRANSPOSASE INSL FOR INSERTION SEQUENCE ELEMENT IS186A-RELATED"/>
    <property type="match status" value="1"/>
</dbReference>
<proteinExistence type="inferred from homology"/>
<keyword evidence="2" id="KW-0815">Transposition</keyword>
<keyword evidence="8" id="KW-1185">Reference proteome</keyword>
<dbReference type="GO" id="GO:0004803">
    <property type="term" value="F:transposase activity"/>
    <property type="evidence" value="ECO:0007669"/>
    <property type="project" value="InterPro"/>
</dbReference>
<evidence type="ECO:0000256" key="2">
    <source>
        <dbReference type="ARBA" id="ARBA00022578"/>
    </source>
</evidence>
<dbReference type="RefSeq" id="WP_220196579.1">
    <property type="nucleotide sequence ID" value="NZ_BNJF01000003.1"/>
</dbReference>
<comment type="caution">
    <text evidence="7">The sequence shown here is derived from an EMBL/GenBank/DDBJ whole genome shotgun (WGS) entry which is preliminary data.</text>
</comment>
<dbReference type="InterPro" id="IPR002559">
    <property type="entry name" value="Transposase_11"/>
</dbReference>
<evidence type="ECO:0000256" key="3">
    <source>
        <dbReference type="ARBA" id="ARBA00023125"/>
    </source>
</evidence>
<dbReference type="EMBL" id="BNJF01000006">
    <property type="protein sequence ID" value="GHO49769.1"/>
    <property type="molecule type" value="Genomic_DNA"/>
</dbReference>
<dbReference type="Gene3D" id="3.90.350.10">
    <property type="entry name" value="Transposase Inhibitor Protein From Tn5, Chain A, domain 1"/>
    <property type="match status" value="1"/>
</dbReference>
<dbReference type="SUPFAM" id="SSF53098">
    <property type="entry name" value="Ribonuclease H-like"/>
    <property type="match status" value="1"/>
</dbReference>
<evidence type="ECO:0000256" key="1">
    <source>
        <dbReference type="ARBA" id="ARBA00010075"/>
    </source>
</evidence>
<feature type="domain" description="Transposase IS4-like" evidence="5">
    <location>
        <begin position="113"/>
        <end position="358"/>
    </location>
</feature>
<keyword evidence="3" id="KW-0238">DNA-binding</keyword>
<evidence type="ECO:0000313" key="8">
    <source>
        <dbReference type="Proteomes" id="UP000612362"/>
    </source>
</evidence>
<dbReference type="AlphaFoldDB" id="A0A8J3I586"/>
<gene>
    <name evidence="6" type="ORF">KSX_54160</name>
    <name evidence="7" type="ORF">KSX_79320</name>
</gene>
<dbReference type="Pfam" id="PF01609">
    <property type="entry name" value="DDE_Tnp_1"/>
    <property type="match status" value="1"/>
</dbReference>
<evidence type="ECO:0000313" key="7">
    <source>
        <dbReference type="EMBL" id="GHO49769.1"/>
    </source>
</evidence>
<dbReference type="EMBL" id="BNJF01000003">
    <property type="protein sequence ID" value="GHO47253.1"/>
    <property type="molecule type" value="Genomic_DNA"/>
</dbReference>